<dbReference type="RefSeq" id="XP_047784099.1">
    <property type="nucleotide sequence ID" value="XM_047917177.1"/>
</dbReference>
<sequence>MSRLLLRGGVSRVTLLCCRCCRVVLCCVVWSLLRLWSSRRPIPPCSVRPCPIASGVCGGRSFVCTFISGTGESTCCIYCVMCEALRSIRNRQAWGR</sequence>
<evidence type="ECO:0008006" key="3">
    <source>
        <dbReference type="Google" id="ProtNLM"/>
    </source>
</evidence>
<organism evidence="1 2">
    <name type="scientific">Rhodofomes roseus</name>
    <dbReference type="NCBI Taxonomy" id="34475"/>
    <lineage>
        <taxon>Eukaryota</taxon>
        <taxon>Fungi</taxon>
        <taxon>Dikarya</taxon>
        <taxon>Basidiomycota</taxon>
        <taxon>Agaricomycotina</taxon>
        <taxon>Agaricomycetes</taxon>
        <taxon>Polyporales</taxon>
        <taxon>Rhodofomes</taxon>
    </lineage>
</organism>
<dbReference type="Proteomes" id="UP000814176">
    <property type="component" value="Unassembled WGS sequence"/>
</dbReference>
<reference evidence="1 2" key="1">
    <citation type="journal article" date="2021" name="Environ. Microbiol.">
        <title>Gene family expansions and transcriptome signatures uncover fungal adaptations to wood decay.</title>
        <authorList>
            <person name="Hage H."/>
            <person name="Miyauchi S."/>
            <person name="Viragh M."/>
            <person name="Drula E."/>
            <person name="Min B."/>
            <person name="Chaduli D."/>
            <person name="Navarro D."/>
            <person name="Favel A."/>
            <person name="Norest M."/>
            <person name="Lesage-Meessen L."/>
            <person name="Balint B."/>
            <person name="Merenyi Z."/>
            <person name="de Eugenio L."/>
            <person name="Morin E."/>
            <person name="Martinez A.T."/>
            <person name="Baldrian P."/>
            <person name="Stursova M."/>
            <person name="Martinez M.J."/>
            <person name="Novotny C."/>
            <person name="Magnuson J.K."/>
            <person name="Spatafora J.W."/>
            <person name="Maurice S."/>
            <person name="Pangilinan J."/>
            <person name="Andreopoulos W."/>
            <person name="LaButti K."/>
            <person name="Hundley H."/>
            <person name="Na H."/>
            <person name="Kuo A."/>
            <person name="Barry K."/>
            <person name="Lipzen A."/>
            <person name="Henrissat B."/>
            <person name="Riley R."/>
            <person name="Ahrendt S."/>
            <person name="Nagy L.G."/>
            <person name="Grigoriev I.V."/>
            <person name="Martin F."/>
            <person name="Rosso M.N."/>
        </authorList>
    </citation>
    <scope>NUCLEOTIDE SEQUENCE [LARGE SCALE GENOMIC DNA]</scope>
    <source>
        <strain evidence="1 2">CIRM-BRFM 1785</strain>
    </source>
</reference>
<name>A0ABQ8KVE7_9APHY</name>
<evidence type="ECO:0000313" key="2">
    <source>
        <dbReference type="Proteomes" id="UP000814176"/>
    </source>
</evidence>
<evidence type="ECO:0000313" key="1">
    <source>
        <dbReference type="EMBL" id="KAH9843052.1"/>
    </source>
</evidence>
<protein>
    <recommendedName>
        <fullName evidence="3">Secreted protein</fullName>
    </recommendedName>
</protein>
<proteinExistence type="predicted"/>
<dbReference type="EMBL" id="JADCUA010000002">
    <property type="protein sequence ID" value="KAH9843052.1"/>
    <property type="molecule type" value="Genomic_DNA"/>
</dbReference>
<comment type="caution">
    <text evidence="1">The sequence shown here is derived from an EMBL/GenBank/DDBJ whole genome shotgun (WGS) entry which is preliminary data.</text>
</comment>
<gene>
    <name evidence="1" type="ORF">C8Q71DRAFT_233266</name>
</gene>
<keyword evidence="2" id="KW-1185">Reference proteome</keyword>
<dbReference type="GeneID" id="71997909"/>
<accession>A0ABQ8KVE7</accession>